<comment type="caution">
    <text evidence="4">The sequence shown here is derived from an EMBL/GenBank/DDBJ whole genome shotgun (WGS) entry which is preliminary data.</text>
</comment>
<protein>
    <submittedName>
        <fullName evidence="4">Dienelactone hydrolase family protein</fullName>
    </submittedName>
</protein>
<name>A0ABV3ZJD9_9BACT</name>
<gene>
    <name evidence="4" type="ORF">QTN47_21010</name>
</gene>
<organism evidence="4 5">
    <name type="scientific">Danxiaibacter flavus</name>
    <dbReference type="NCBI Taxonomy" id="3049108"/>
    <lineage>
        <taxon>Bacteria</taxon>
        <taxon>Pseudomonadati</taxon>
        <taxon>Bacteroidota</taxon>
        <taxon>Chitinophagia</taxon>
        <taxon>Chitinophagales</taxon>
        <taxon>Chitinophagaceae</taxon>
        <taxon>Danxiaibacter</taxon>
    </lineage>
</organism>
<dbReference type="InterPro" id="IPR029058">
    <property type="entry name" value="AB_hydrolase_fold"/>
</dbReference>
<dbReference type="RefSeq" id="WP_369331409.1">
    <property type="nucleotide sequence ID" value="NZ_JAULBC010000007.1"/>
</dbReference>
<dbReference type="InterPro" id="IPR050565">
    <property type="entry name" value="LYPA1-2/EST-like"/>
</dbReference>
<accession>A0ABV3ZJD9</accession>
<evidence type="ECO:0000259" key="3">
    <source>
        <dbReference type="Pfam" id="PF02230"/>
    </source>
</evidence>
<dbReference type="PANTHER" id="PTHR10655:SF17">
    <property type="entry name" value="LYSOPHOSPHOLIPASE-LIKE PROTEIN 1"/>
    <property type="match status" value="1"/>
</dbReference>
<proteinExistence type="inferred from homology"/>
<dbReference type="GO" id="GO:0016787">
    <property type="term" value="F:hydrolase activity"/>
    <property type="evidence" value="ECO:0007669"/>
    <property type="project" value="UniProtKB-KW"/>
</dbReference>
<dbReference type="InterPro" id="IPR003140">
    <property type="entry name" value="PLipase/COase/thioEstase"/>
</dbReference>
<dbReference type="Gene3D" id="3.40.50.1820">
    <property type="entry name" value="alpha/beta hydrolase"/>
    <property type="match status" value="1"/>
</dbReference>
<evidence type="ECO:0000256" key="1">
    <source>
        <dbReference type="ARBA" id="ARBA00006499"/>
    </source>
</evidence>
<comment type="similarity">
    <text evidence="1">Belongs to the AB hydrolase superfamily. AB hydrolase 2 family.</text>
</comment>
<dbReference type="Pfam" id="PF02230">
    <property type="entry name" value="Abhydrolase_2"/>
    <property type="match status" value="1"/>
</dbReference>
<keyword evidence="5" id="KW-1185">Reference proteome</keyword>
<dbReference type="SUPFAM" id="SSF53474">
    <property type="entry name" value="alpha/beta-Hydrolases"/>
    <property type="match status" value="1"/>
</dbReference>
<dbReference type="PANTHER" id="PTHR10655">
    <property type="entry name" value="LYSOPHOSPHOLIPASE-RELATED"/>
    <property type="match status" value="1"/>
</dbReference>
<dbReference type="Proteomes" id="UP001560573">
    <property type="component" value="Unassembled WGS sequence"/>
</dbReference>
<reference evidence="4 5" key="1">
    <citation type="submission" date="2023-07" db="EMBL/GenBank/DDBJ databases">
        <authorList>
            <person name="Lian W.-H."/>
        </authorList>
    </citation>
    <scope>NUCLEOTIDE SEQUENCE [LARGE SCALE GENOMIC DNA]</scope>
    <source>
        <strain evidence="4 5">SYSU DXS3180</strain>
    </source>
</reference>
<sequence>MHKENIITVGKPINEASKALIMIHGRGASANDILSLAAYLPVSEYALLAPQATNFTWYPLSFLAPPVENEPWLSSALGLLKKTIDCIQEYGIDKRNIFFLGFSQGACLMLEFVARNAARYGGAVAFTGGLIGDKIYQDNYTGTFEGMPVFIGSSNPDMHVPAERVHASSAMLRAMGANVTEKIYDNMGHTIIEDEIKQATDLVFNPAH</sequence>
<dbReference type="EMBL" id="JAULBC010000007">
    <property type="protein sequence ID" value="MEX6690002.1"/>
    <property type="molecule type" value="Genomic_DNA"/>
</dbReference>
<feature type="domain" description="Phospholipase/carboxylesterase/thioesterase" evidence="3">
    <location>
        <begin position="8"/>
        <end position="200"/>
    </location>
</feature>
<evidence type="ECO:0000313" key="5">
    <source>
        <dbReference type="Proteomes" id="UP001560573"/>
    </source>
</evidence>
<keyword evidence="2 4" id="KW-0378">Hydrolase</keyword>
<evidence type="ECO:0000256" key="2">
    <source>
        <dbReference type="ARBA" id="ARBA00022801"/>
    </source>
</evidence>
<evidence type="ECO:0000313" key="4">
    <source>
        <dbReference type="EMBL" id="MEX6690002.1"/>
    </source>
</evidence>